<comment type="caution">
    <text evidence="1">The sequence shown here is derived from an EMBL/GenBank/DDBJ whole genome shotgun (WGS) entry which is preliminary data.</text>
</comment>
<name>A0ABV8DHJ6_9BURK</name>
<dbReference type="RefSeq" id="WP_252635874.1">
    <property type="nucleotide sequence ID" value="NZ_JAMXAX010000142.1"/>
</dbReference>
<gene>
    <name evidence="1" type="ORF">ACFOW3_25795</name>
</gene>
<organism evidence="1 2">
    <name type="scientific">Acidovorax facilis</name>
    <dbReference type="NCBI Taxonomy" id="12917"/>
    <lineage>
        <taxon>Bacteria</taxon>
        <taxon>Pseudomonadati</taxon>
        <taxon>Pseudomonadota</taxon>
        <taxon>Betaproteobacteria</taxon>
        <taxon>Burkholderiales</taxon>
        <taxon>Comamonadaceae</taxon>
        <taxon>Acidovorax</taxon>
    </lineage>
</organism>
<evidence type="ECO:0000313" key="2">
    <source>
        <dbReference type="Proteomes" id="UP001595693"/>
    </source>
</evidence>
<reference evidence="2" key="1">
    <citation type="journal article" date="2019" name="Int. J. Syst. Evol. Microbiol.">
        <title>The Global Catalogue of Microorganisms (GCM) 10K type strain sequencing project: providing services to taxonomists for standard genome sequencing and annotation.</title>
        <authorList>
            <consortium name="The Broad Institute Genomics Platform"/>
            <consortium name="The Broad Institute Genome Sequencing Center for Infectious Disease"/>
            <person name="Wu L."/>
            <person name="Ma J."/>
        </authorList>
    </citation>
    <scope>NUCLEOTIDE SEQUENCE [LARGE SCALE GENOMIC DNA]</scope>
    <source>
        <strain evidence="2">CCUG 2113</strain>
    </source>
</reference>
<sequence>MAANGANSAPKAVELTFDKGTRTWTTPAGIDYGPGSVHGNRVQHVLDHAVPNPNKTTHSVFNVERKEVLGLIDEAWLKKGNPLPNDPGAYVVPMGRIIGTGGENGIKIIVRPGTNKIITAYLIQ</sequence>
<dbReference type="EMBL" id="JBHSAJ010000161">
    <property type="protein sequence ID" value="MFC3938036.1"/>
    <property type="molecule type" value="Genomic_DNA"/>
</dbReference>
<keyword evidence="2" id="KW-1185">Reference proteome</keyword>
<evidence type="ECO:0008006" key="3">
    <source>
        <dbReference type="Google" id="ProtNLM"/>
    </source>
</evidence>
<protein>
    <recommendedName>
        <fullName evidence="3">Bacterial EndoU nuclease domain-containing protein</fullName>
    </recommendedName>
</protein>
<evidence type="ECO:0000313" key="1">
    <source>
        <dbReference type="EMBL" id="MFC3938036.1"/>
    </source>
</evidence>
<proteinExistence type="predicted"/>
<dbReference type="Proteomes" id="UP001595693">
    <property type="component" value="Unassembled WGS sequence"/>
</dbReference>
<accession>A0ABV8DHJ6</accession>